<dbReference type="AlphaFoldDB" id="A0A450WRY6"/>
<name>A0A450WRY6_9GAMM</name>
<evidence type="ECO:0000313" key="1">
    <source>
        <dbReference type="EMBL" id="VFK19802.1"/>
    </source>
</evidence>
<accession>A0A450WRY6</accession>
<reference evidence="1" key="1">
    <citation type="submission" date="2019-02" db="EMBL/GenBank/DDBJ databases">
        <authorList>
            <person name="Gruber-Vodicka R. H."/>
            <person name="Seah K. B. B."/>
        </authorList>
    </citation>
    <scope>NUCLEOTIDE SEQUENCE</scope>
    <source>
        <strain evidence="1">BECK_BY7</strain>
    </source>
</reference>
<sequence>MFYGKSHEHIKNVFDSSFPYITLPADLDIKITNSNNQVNFKKVNFGGKNKDGLAYGPNPIRFIAGRPQLTPGKYVVDIKTNEIREDIAQLDIYFFASIPQKIKCGKFKKLEK</sequence>
<dbReference type="EMBL" id="CAADFN010000063">
    <property type="protein sequence ID" value="VFK19802.1"/>
    <property type="molecule type" value="Genomic_DNA"/>
</dbReference>
<protein>
    <submittedName>
        <fullName evidence="1">Uncharacterized protein</fullName>
    </submittedName>
</protein>
<gene>
    <name evidence="1" type="ORF">BECKLFY1418C_GA0070996_106310</name>
</gene>
<proteinExistence type="predicted"/>
<organism evidence="1">
    <name type="scientific">Candidatus Kentrum sp. LFY</name>
    <dbReference type="NCBI Taxonomy" id="2126342"/>
    <lineage>
        <taxon>Bacteria</taxon>
        <taxon>Pseudomonadati</taxon>
        <taxon>Pseudomonadota</taxon>
        <taxon>Gammaproteobacteria</taxon>
        <taxon>Candidatus Kentrum</taxon>
    </lineage>
</organism>